<protein>
    <recommendedName>
        <fullName evidence="6">Glycerol-3-phosphate dehydrogenase</fullName>
        <ecNumber evidence="6">1.1.5.3</ecNumber>
    </recommendedName>
</protein>
<dbReference type="InterPro" id="IPR006076">
    <property type="entry name" value="FAD-dep_OxRdtase"/>
</dbReference>
<dbReference type="Gene3D" id="3.50.50.60">
    <property type="entry name" value="FAD/NAD(P)-binding domain"/>
    <property type="match status" value="1"/>
</dbReference>
<dbReference type="Pfam" id="PF01266">
    <property type="entry name" value="DAO"/>
    <property type="match status" value="1"/>
</dbReference>
<dbReference type="Pfam" id="PF16901">
    <property type="entry name" value="DAO_C"/>
    <property type="match status" value="1"/>
</dbReference>
<dbReference type="Gene3D" id="3.30.9.10">
    <property type="entry name" value="D-Amino Acid Oxidase, subunit A, domain 2"/>
    <property type="match status" value="1"/>
</dbReference>
<dbReference type="AlphaFoldDB" id="F2K0F5"/>
<dbReference type="PANTHER" id="PTHR11985:SF15">
    <property type="entry name" value="GLYCEROL-3-PHOSPHATE DEHYDROGENASE, MITOCHONDRIAL"/>
    <property type="match status" value="1"/>
</dbReference>
<dbReference type="GO" id="GO:0009331">
    <property type="term" value="C:glycerol-3-phosphate dehydrogenase (FAD) complex"/>
    <property type="evidence" value="ECO:0007669"/>
    <property type="project" value="UniProtKB-UniRule"/>
</dbReference>
<dbReference type="PATRIC" id="fig|717774.3.peg.591"/>
<dbReference type="RefSeq" id="WP_013659775.1">
    <property type="nucleotide sequence ID" value="NC_015276.1"/>
</dbReference>
<evidence type="ECO:0000256" key="1">
    <source>
        <dbReference type="ARBA" id="ARBA00001974"/>
    </source>
</evidence>
<keyword evidence="10" id="KW-1185">Reference proteome</keyword>
<comment type="catalytic activity">
    <reaction evidence="6">
        <text>a quinone + sn-glycerol 3-phosphate = dihydroxyacetone phosphate + a quinol</text>
        <dbReference type="Rhea" id="RHEA:18977"/>
        <dbReference type="ChEBI" id="CHEBI:24646"/>
        <dbReference type="ChEBI" id="CHEBI:57597"/>
        <dbReference type="ChEBI" id="CHEBI:57642"/>
        <dbReference type="ChEBI" id="CHEBI:132124"/>
        <dbReference type="EC" id="1.1.5.3"/>
    </reaction>
</comment>
<evidence type="ECO:0000256" key="3">
    <source>
        <dbReference type="ARBA" id="ARBA00022630"/>
    </source>
</evidence>
<keyword evidence="5 6" id="KW-0560">Oxidoreductase</keyword>
<dbReference type="Gene3D" id="1.10.8.870">
    <property type="entry name" value="Alpha-glycerophosphate oxidase, cap domain"/>
    <property type="match status" value="1"/>
</dbReference>
<accession>F2K0F5</accession>
<dbReference type="eggNOG" id="COG0578">
    <property type="taxonomic scope" value="Bacteria"/>
</dbReference>
<evidence type="ECO:0000259" key="8">
    <source>
        <dbReference type="Pfam" id="PF16901"/>
    </source>
</evidence>
<dbReference type="GO" id="GO:0046168">
    <property type="term" value="P:glycerol-3-phosphate catabolic process"/>
    <property type="evidence" value="ECO:0007669"/>
    <property type="project" value="TreeGrafter"/>
</dbReference>
<evidence type="ECO:0000256" key="4">
    <source>
        <dbReference type="ARBA" id="ARBA00022827"/>
    </source>
</evidence>
<dbReference type="NCBIfam" id="NF008899">
    <property type="entry name" value="PRK12266.1"/>
    <property type="match status" value="1"/>
</dbReference>
<feature type="domain" description="Alpha-glycerophosphate oxidase C-terminal" evidence="8">
    <location>
        <begin position="383"/>
        <end position="479"/>
    </location>
</feature>
<evidence type="ECO:0000256" key="5">
    <source>
        <dbReference type="ARBA" id="ARBA00023002"/>
    </source>
</evidence>
<dbReference type="STRING" id="717774.Marme_0576"/>
<dbReference type="InterPro" id="IPR031656">
    <property type="entry name" value="DAO_C"/>
</dbReference>
<dbReference type="EMBL" id="CP002583">
    <property type="protein sequence ID" value="ADZ89870.1"/>
    <property type="molecule type" value="Genomic_DNA"/>
</dbReference>
<dbReference type="OrthoDB" id="9766796at2"/>
<name>F2K0F5_MARM1</name>
<dbReference type="InterPro" id="IPR036188">
    <property type="entry name" value="FAD/NAD-bd_sf"/>
</dbReference>
<gene>
    <name evidence="9" type="ordered locus">Marme_0576</name>
</gene>
<dbReference type="NCBIfam" id="NF009906">
    <property type="entry name" value="PRK13369.1"/>
    <property type="match status" value="1"/>
</dbReference>
<dbReference type="InterPro" id="IPR000447">
    <property type="entry name" value="G3P_DH_FAD-dep"/>
</dbReference>
<sequence length="516" mass="58026">MQKTHFNLFVIGGGINGTGIAADAAGRGLSVGLCEMRDLASATSSASSKLIHGGLRYLEHYEFRLVKEALSERETLLKVAPHLVTPMRFQMPHRPHLRPAWLIRLGLFLYDHLGKREQLAGSKSVKYDQSSPLKADIKQGFEYSDCWVDDARLVVINAKSAQENGAEINVRTECSHAVRKNGIWHIDLKDQRSGETRTVTADALVNAAGPWVSSFIESKVQRKAPYGIRMIKGSHIVVPRLYNQTNAFIMQNADKRIVFAIPYRENYTLVGTTDVEYKGDPKAVTISEEETNYILDVANQHFKQQLTQEDVIWSYSGVRPLLQDESDDPSAVTRDYTLYTEDEDGKAPLLSVFGGKITTYRKLALSALDDLSPYFKDMKEAWTDRKPLPGGDFTDGHDAYIVSLQKQYPFLTAHMAKRFVASYGSLTHTMLKGISSQADLGTLFGSDLYEAEVTYLIQHEWARSTEDILWRRTKLGLEFNPEQVASLTLFIDAYIDTYFPKASTESDSLEQLEQAE</sequence>
<dbReference type="KEGG" id="mme:Marme_0576"/>
<dbReference type="SUPFAM" id="SSF51905">
    <property type="entry name" value="FAD/NAD(P)-binding domain"/>
    <property type="match status" value="1"/>
</dbReference>
<keyword evidence="4" id="KW-0274">FAD</keyword>
<dbReference type="PROSITE" id="PS00977">
    <property type="entry name" value="FAD_G3PDH_1"/>
    <property type="match status" value="1"/>
</dbReference>
<evidence type="ECO:0000313" key="9">
    <source>
        <dbReference type="EMBL" id="ADZ89870.1"/>
    </source>
</evidence>
<feature type="domain" description="FAD dependent oxidoreductase" evidence="7">
    <location>
        <begin position="9"/>
        <end position="360"/>
    </location>
</feature>
<dbReference type="EC" id="1.1.5.3" evidence="6"/>
<dbReference type="InterPro" id="IPR038299">
    <property type="entry name" value="DAO_C_sf"/>
</dbReference>
<reference evidence="9 10" key="1">
    <citation type="journal article" date="2012" name="Stand. Genomic Sci.">
        <title>Complete genome sequence of the melanogenic marine bacterium Marinomonas mediterranea type strain (MMB-1(T)).</title>
        <authorList>
            <person name="Lucas-Elio P."/>
            <person name="Goodwin L."/>
            <person name="Woyke T."/>
            <person name="Pitluck S."/>
            <person name="Nolan M."/>
            <person name="Kyrpides N.C."/>
            <person name="Detter J.C."/>
            <person name="Copeland A."/>
            <person name="Teshima H."/>
            <person name="Bruce D."/>
            <person name="Detter C."/>
            <person name="Tapia R."/>
            <person name="Han S."/>
            <person name="Land M.L."/>
            <person name="Ivanova N."/>
            <person name="Mikhailova N."/>
            <person name="Johnston A.W."/>
            <person name="Sanchez-Amat A."/>
        </authorList>
    </citation>
    <scope>NUCLEOTIDE SEQUENCE [LARGE SCALE GENOMIC DNA]</scope>
    <source>
        <strain evidence="10">ATCC 700492 / JCM 21426 / NBRC 103028 / MMB-1</strain>
    </source>
</reference>
<evidence type="ECO:0000256" key="6">
    <source>
        <dbReference type="RuleBase" id="RU361217"/>
    </source>
</evidence>
<dbReference type="GO" id="GO:0004368">
    <property type="term" value="F:glycerol-3-phosphate dehydrogenase (quinone) activity"/>
    <property type="evidence" value="ECO:0007669"/>
    <property type="project" value="UniProtKB-EC"/>
</dbReference>
<comment type="cofactor">
    <cofactor evidence="1 6">
        <name>FAD</name>
        <dbReference type="ChEBI" id="CHEBI:57692"/>
    </cofactor>
</comment>
<dbReference type="PRINTS" id="PR01001">
    <property type="entry name" value="FADG3PDH"/>
</dbReference>
<evidence type="ECO:0000313" key="10">
    <source>
        <dbReference type="Proteomes" id="UP000001062"/>
    </source>
</evidence>
<dbReference type="PROSITE" id="PS00978">
    <property type="entry name" value="FAD_G3PDH_2"/>
    <property type="match status" value="1"/>
</dbReference>
<dbReference type="HOGENOM" id="CLU_015740_5_0_6"/>
<dbReference type="PANTHER" id="PTHR11985">
    <property type="entry name" value="GLYCEROL-3-PHOSPHATE DEHYDROGENASE"/>
    <property type="match status" value="1"/>
</dbReference>
<proteinExistence type="inferred from homology"/>
<evidence type="ECO:0000259" key="7">
    <source>
        <dbReference type="Pfam" id="PF01266"/>
    </source>
</evidence>
<keyword evidence="3 6" id="KW-0285">Flavoprotein</keyword>
<evidence type="ECO:0000256" key="2">
    <source>
        <dbReference type="ARBA" id="ARBA00007330"/>
    </source>
</evidence>
<dbReference type="Proteomes" id="UP000001062">
    <property type="component" value="Chromosome"/>
</dbReference>
<organism evidence="9 10">
    <name type="scientific">Marinomonas mediterranea (strain ATCC 700492 / JCM 21426 / NBRC 103028 / MMB-1)</name>
    <dbReference type="NCBI Taxonomy" id="717774"/>
    <lineage>
        <taxon>Bacteria</taxon>
        <taxon>Pseudomonadati</taxon>
        <taxon>Pseudomonadota</taxon>
        <taxon>Gammaproteobacteria</taxon>
        <taxon>Oceanospirillales</taxon>
        <taxon>Oceanospirillaceae</taxon>
        <taxon>Marinomonas</taxon>
    </lineage>
</organism>
<comment type="similarity">
    <text evidence="2 6">Belongs to the FAD-dependent glycerol-3-phosphate dehydrogenase family.</text>
</comment>
<dbReference type="Gene3D" id="6.10.250.1890">
    <property type="match status" value="1"/>
</dbReference>